<evidence type="ECO:0000256" key="1">
    <source>
        <dbReference type="ARBA" id="ARBA00007362"/>
    </source>
</evidence>
<keyword evidence="2" id="KW-1133">Transmembrane helix</keyword>
<feature type="transmembrane region" description="Helical" evidence="2">
    <location>
        <begin position="30"/>
        <end position="51"/>
    </location>
</feature>
<keyword evidence="2" id="KW-0472">Membrane</keyword>
<comment type="similarity">
    <text evidence="1">Belongs to the EamA transporter family.</text>
</comment>
<evidence type="ECO:0000313" key="4">
    <source>
        <dbReference type="EMBL" id="KKZ15322.1"/>
    </source>
</evidence>
<keyword evidence="2" id="KW-0812">Transmembrane</keyword>
<proteinExistence type="inferred from homology"/>
<accession>A0A6N3X6M0</accession>
<dbReference type="EMBL" id="JXUO01000025">
    <property type="protein sequence ID" value="KKZ15322.1"/>
    <property type="molecule type" value="Genomic_DNA"/>
</dbReference>
<dbReference type="AlphaFoldDB" id="A0A6N3X6M0"/>
<evidence type="ECO:0000313" key="5">
    <source>
        <dbReference type="Proteomes" id="UP000035054"/>
    </source>
</evidence>
<dbReference type="GO" id="GO:0016020">
    <property type="term" value="C:membrane"/>
    <property type="evidence" value="ECO:0007669"/>
    <property type="project" value="InterPro"/>
</dbReference>
<feature type="domain" description="EamA" evidence="3">
    <location>
        <begin position="1"/>
        <end position="66"/>
    </location>
</feature>
<feature type="non-terminal residue" evidence="4">
    <location>
        <position position="70"/>
    </location>
</feature>
<name>A0A6N3X6M0_9SYNE</name>
<reference evidence="4 5" key="1">
    <citation type="submission" date="2015-01" db="EMBL/GenBank/DDBJ databases">
        <title>Lifestyle Evolution in Cyanobacterial Symbionts of Sponges.</title>
        <authorList>
            <person name="Burgsdorf I."/>
            <person name="Slaby B.M."/>
            <person name="Handley K.M."/>
            <person name="Haber M."/>
            <person name="Blom J."/>
            <person name="Marshall C.W."/>
            <person name="Gilbert J.A."/>
            <person name="Hentschel U."/>
            <person name="Steindler L."/>
        </authorList>
    </citation>
    <scope>NUCLEOTIDE SEQUENCE [LARGE SCALE GENOMIC DNA]</scope>
    <source>
        <strain evidence="4">142</strain>
    </source>
</reference>
<organism evidence="4 5">
    <name type="scientific">Candidatus Synechococcus spongiarum 142</name>
    <dbReference type="NCBI Taxonomy" id="1608213"/>
    <lineage>
        <taxon>Bacteria</taxon>
        <taxon>Bacillati</taxon>
        <taxon>Cyanobacteriota</taxon>
        <taxon>Cyanophyceae</taxon>
        <taxon>Synechococcales</taxon>
        <taxon>Synechococcaceae</taxon>
        <taxon>Synechococcus</taxon>
    </lineage>
</organism>
<comment type="caution">
    <text evidence="4">The sequence shown here is derived from an EMBL/GenBank/DDBJ whole genome shotgun (WGS) entry which is preliminary data.</text>
</comment>
<dbReference type="Pfam" id="PF00892">
    <property type="entry name" value="EamA"/>
    <property type="match status" value="1"/>
</dbReference>
<gene>
    <name evidence="4" type="ORF">TH68_00910</name>
</gene>
<dbReference type="Proteomes" id="UP000035054">
    <property type="component" value="Unassembled WGS sequence"/>
</dbReference>
<evidence type="ECO:0000256" key="2">
    <source>
        <dbReference type="SAM" id="Phobius"/>
    </source>
</evidence>
<evidence type="ECO:0000259" key="3">
    <source>
        <dbReference type="Pfam" id="PF00892"/>
    </source>
</evidence>
<sequence length="70" mass="7326">MWGVAAVALAAVLAGTIGTAAQLGPNELSPMAAAAWRSLLGTVGLLGVSMLRRQAPWRYRLPIRWLVLGG</sequence>
<protein>
    <recommendedName>
        <fullName evidence="3">EamA domain-containing protein</fullName>
    </recommendedName>
</protein>
<dbReference type="InterPro" id="IPR000620">
    <property type="entry name" value="EamA_dom"/>
</dbReference>